<dbReference type="FunFam" id="1.20.1220.12:FF:000001">
    <property type="entry name" value="Malate synthase"/>
    <property type="match status" value="1"/>
</dbReference>
<dbReference type="PANTHER" id="PTHR42902">
    <property type="entry name" value="MALATE SYNTHASE"/>
    <property type="match status" value="1"/>
</dbReference>
<dbReference type="Gene3D" id="1.20.1220.12">
    <property type="entry name" value="Malate synthase, domain III"/>
    <property type="match status" value="1"/>
</dbReference>
<evidence type="ECO:0000256" key="6">
    <source>
        <dbReference type="ARBA" id="ARBA00047918"/>
    </source>
</evidence>
<keyword evidence="12" id="KW-0012">Acyltransferase</keyword>
<dbReference type="InterPro" id="IPR019830">
    <property type="entry name" value="Malate_synthase_CS"/>
</dbReference>
<evidence type="ECO:0000313" key="13">
    <source>
        <dbReference type="Proteomes" id="UP000013026"/>
    </source>
</evidence>
<protein>
    <recommendedName>
        <fullName evidence="2 8">Malate synthase</fullName>
        <ecNumber evidence="2 8">2.3.3.9</ecNumber>
    </recommendedName>
</protein>
<dbReference type="PROSITE" id="PS00510">
    <property type="entry name" value="MALATE_SYNTHASE"/>
    <property type="match status" value="1"/>
</dbReference>
<feature type="active site" description="Proton acceptor" evidence="7">
    <location>
        <position position="183"/>
    </location>
</feature>
<dbReference type="PIRSF" id="PIRSF001363">
    <property type="entry name" value="Malate_synth"/>
    <property type="match status" value="1"/>
</dbReference>
<dbReference type="PATRIC" id="fig|504728.9.peg.2041"/>
<dbReference type="GO" id="GO:0005737">
    <property type="term" value="C:cytoplasm"/>
    <property type="evidence" value="ECO:0007669"/>
    <property type="project" value="TreeGrafter"/>
</dbReference>
<dbReference type="Gene3D" id="3.20.20.360">
    <property type="entry name" value="Malate synthase, domain 3"/>
    <property type="match status" value="1"/>
</dbReference>
<comment type="similarity">
    <text evidence="1 8">Belongs to the malate synthase family.</text>
</comment>
<organism evidence="12 13">
    <name type="scientific">Meiothermus ruber (strain ATCC 35948 / DSM 1279 / VKM B-1258 / 21)</name>
    <name type="common">Thermus ruber</name>
    <dbReference type="NCBI Taxonomy" id="504728"/>
    <lineage>
        <taxon>Bacteria</taxon>
        <taxon>Thermotogati</taxon>
        <taxon>Deinococcota</taxon>
        <taxon>Deinococci</taxon>
        <taxon>Thermales</taxon>
        <taxon>Thermaceae</taxon>
        <taxon>Meiothermus</taxon>
    </lineage>
</organism>
<dbReference type="Pfam" id="PF01274">
    <property type="entry name" value="MS_TIM-barrel"/>
    <property type="match status" value="1"/>
</dbReference>
<comment type="pathway">
    <text evidence="8">Carbohydrate metabolism; glyoxylate cycle; (S)-malate from isocitrate: step 2/2.</text>
</comment>
<dbReference type="KEGG" id="mre:K649_09905"/>
<dbReference type="STRING" id="504728.K649_09905"/>
<reference evidence="12 13" key="1">
    <citation type="submission" date="2013-04" db="EMBL/GenBank/DDBJ databases">
        <authorList>
            <person name="Chin J."/>
            <person name="Alexander D.H."/>
            <person name="Marks P."/>
            <person name="Korlach J."/>
            <person name="Clum A."/>
            <person name="Copeland A."/>
        </authorList>
    </citation>
    <scope>NUCLEOTIDE SEQUENCE [LARGE SCALE GENOMIC DNA]</scope>
    <source>
        <strain evidence="13">ATCC 35948 / DSM 1279 / VKM B-1258 / 21</strain>
    </source>
</reference>
<keyword evidence="5 8" id="KW-0808">Transferase</keyword>
<dbReference type="PANTHER" id="PTHR42902:SF1">
    <property type="entry name" value="MALATE SYNTHASE 1-RELATED"/>
    <property type="match status" value="1"/>
</dbReference>
<evidence type="ECO:0000256" key="3">
    <source>
        <dbReference type="ARBA" id="ARBA00022435"/>
    </source>
</evidence>
<dbReference type="Pfam" id="PF20656">
    <property type="entry name" value="MS_N"/>
    <property type="match status" value="1"/>
</dbReference>
<dbReference type="GO" id="GO:0004474">
    <property type="term" value="F:malate synthase activity"/>
    <property type="evidence" value="ECO:0007669"/>
    <property type="project" value="UniProtKB-EC"/>
</dbReference>
<keyword evidence="4 8" id="KW-0816">Tricarboxylic acid cycle</keyword>
<dbReference type="InterPro" id="IPR048355">
    <property type="entry name" value="MS_C"/>
</dbReference>
<proteinExistence type="inferred from homology"/>
<dbReference type="NCBIfam" id="TIGR01344">
    <property type="entry name" value="malate_syn_A"/>
    <property type="match status" value="1"/>
</dbReference>
<evidence type="ECO:0000313" key="12">
    <source>
        <dbReference type="EMBL" id="AGK05273.1"/>
    </source>
</evidence>
<dbReference type="Proteomes" id="UP000013026">
    <property type="component" value="Chromosome"/>
</dbReference>
<dbReference type="InterPro" id="IPR044856">
    <property type="entry name" value="Malate_synth_C_sf"/>
</dbReference>
<evidence type="ECO:0000259" key="10">
    <source>
        <dbReference type="Pfam" id="PF20656"/>
    </source>
</evidence>
<name>M9XFD5_MEIRD</name>
<dbReference type="InterPro" id="IPR046363">
    <property type="entry name" value="MS_N_TIM-barrel_dom"/>
</dbReference>
<accession>M9XFD5</accession>
<dbReference type="AlphaFoldDB" id="M9XFD5"/>
<evidence type="ECO:0000256" key="7">
    <source>
        <dbReference type="PIRSR" id="PIRSR001363-1"/>
    </source>
</evidence>
<dbReference type="UniPathway" id="UPA00703">
    <property type="reaction ID" value="UER00720"/>
</dbReference>
<feature type="domain" description="Malate synthase C-terminal" evidence="11">
    <location>
        <begin position="432"/>
        <end position="544"/>
    </location>
</feature>
<dbReference type="GO" id="GO:0006097">
    <property type="term" value="P:glyoxylate cycle"/>
    <property type="evidence" value="ECO:0007669"/>
    <property type="project" value="UniProtKB-UniPathway"/>
</dbReference>
<dbReference type="SUPFAM" id="SSF51645">
    <property type="entry name" value="Malate synthase G"/>
    <property type="match status" value="1"/>
</dbReference>
<dbReference type="GO" id="GO:0006099">
    <property type="term" value="P:tricarboxylic acid cycle"/>
    <property type="evidence" value="ECO:0007669"/>
    <property type="project" value="UniProtKB-KW"/>
</dbReference>
<feature type="domain" description="Malate synthase N-terminal" evidence="10">
    <location>
        <begin position="27"/>
        <end position="89"/>
    </location>
</feature>
<dbReference type="Pfam" id="PF20659">
    <property type="entry name" value="MS_C"/>
    <property type="match status" value="1"/>
</dbReference>
<dbReference type="EMBL" id="CP005385">
    <property type="protein sequence ID" value="AGK05273.1"/>
    <property type="molecule type" value="Genomic_DNA"/>
</dbReference>
<dbReference type="FunFam" id="3.20.20.360:FF:000001">
    <property type="entry name" value="Malate synthase"/>
    <property type="match status" value="1"/>
</dbReference>
<evidence type="ECO:0000256" key="4">
    <source>
        <dbReference type="ARBA" id="ARBA00022532"/>
    </source>
</evidence>
<dbReference type="InterPro" id="IPR048356">
    <property type="entry name" value="MS_N"/>
</dbReference>
<dbReference type="InterPro" id="IPR006252">
    <property type="entry name" value="Malate_synthA"/>
</dbReference>
<feature type="active site" description="Proton donor" evidence="7">
    <location>
        <position position="467"/>
    </location>
</feature>
<evidence type="ECO:0000256" key="8">
    <source>
        <dbReference type="RuleBase" id="RU000555"/>
    </source>
</evidence>
<dbReference type="InterPro" id="IPR001465">
    <property type="entry name" value="Malate_synthase_TIM"/>
</dbReference>
<gene>
    <name evidence="12" type="ORF">K649_09905</name>
</gene>
<evidence type="ECO:0000256" key="1">
    <source>
        <dbReference type="ARBA" id="ARBA00006394"/>
    </source>
</evidence>
<dbReference type="CDD" id="cd00727">
    <property type="entry name" value="malate_synt_A"/>
    <property type="match status" value="1"/>
</dbReference>
<sequence length="545" mass="61564">MIRLRLGFEQAVHPVVLQETAMSEMPKGVQIIGPKLPASDTVLTPEALAFLAGLQREFNAVRKGLLQRRAEVAQRIQAGEKPAFLEHTRFIREGDWKVAPAPPDLNDRRVEITGPTERKMMINALNSGAKVFMADCEDALSPTWENVVQGQQNLMDAVRRTIHLSTPEKEYRLNEKIATLVVRPRGWHLNERHVLVDGEPMSGSLFDFGLYFFHNAHELLKRGSGPYFYLPKLENHLEARLWNDVFKFAQSYMGIPQGTIRATVLIETILAAFEMEEILYELREHAAGLNAGRWDYIFSCIKKFATHEVLFPDRAQVTMTVPFMRAYTELLVRTCHKRGAHAIGGMSAFIPSRKDPEVNAKAIEQVTKDKERESGDGFDGTWVAHPDLVPVAMAVFDKVLGDKPNQKDRLREDVDGKIKAEDLINFEVPGGKITEAGIRNNISVELQYMAAWLGGSGAVAIFNLMEDAATAEISRSQLWQWLRKGARLDDGRTFTRELYAQLKQEEMAKLAGLRNLEEAAQLLDELVLQPEFKEFLTLPAYERLA</sequence>
<evidence type="ECO:0000259" key="9">
    <source>
        <dbReference type="Pfam" id="PF01274"/>
    </source>
</evidence>
<dbReference type="EC" id="2.3.3.9" evidence="2 8"/>
<dbReference type="InterPro" id="IPR011076">
    <property type="entry name" value="Malate_synth_sf"/>
</dbReference>
<evidence type="ECO:0000259" key="11">
    <source>
        <dbReference type="Pfam" id="PF20659"/>
    </source>
</evidence>
<keyword evidence="3 8" id="KW-0329">Glyoxylate bypass</keyword>
<dbReference type="eggNOG" id="COG2225">
    <property type="taxonomic scope" value="Bacteria"/>
</dbReference>
<evidence type="ECO:0000256" key="2">
    <source>
        <dbReference type="ARBA" id="ARBA00012636"/>
    </source>
</evidence>
<comment type="catalytic activity">
    <reaction evidence="6 8">
        <text>glyoxylate + acetyl-CoA + H2O = (S)-malate + CoA + H(+)</text>
        <dbReference type="Rhea" id="RHEA:18181"/>
        <dbReference type="ChEBI" id="CHEBI:15377"/>
        <dbReference type="ChEBI" id="CHEBI:15378"/>
        <dbReference type="ChEBI" id="CHEBI:15589"/>
        <dbReference type="ChEBI" id="CHEBI:36655"/>
        <dbReference type="ChEBI" id="CHEBI:57287"/>
        <dbReference type="ChEBI" id="CHEBI:57288"/>
        <dbReference type="EC" id="2.3.3.9"/>
    </reaction>
</comment>
<evidence type="ECO:0000256" key="5">
    <source>
        <dbReference type="ARBA" id="ARBA00022679"/>
    </source>
</evidence>
<feature type="domain" description="Malate synthase TIM barrel" evidence="9">
    <location>
        <begin position="179"/>
        <end position="425"/>
    </location>
</feature>